<gene>
    <name evidence="2" type="ORF">SAMN02745202_00400</name>
</gene>
<protein>
    <recommendedName>
        <fullName evidence="1">DUF4369 domain-containing protein</fullName>
    </recommendedName>
</protein>
<dbReference type="InterPro" id="IPR036249">
    <property type="entry name" value="Thioredoxin-like_sf"/>
</dbReference>
<dbReference type="SUPFAM" id="SSF52833">
    <property type="entry name" value="Thioredoxin-like"/>
    <property type="match status" value="1"/>
</dbReference>
<dbReference type="AlphaFoldDB" id="A0A1T4LE14"/>
<name>A0A1T4LE14_9BACT</name>
<dbReference type="Gene3D" id="3.40.30.10">
    <property type="entry name" value="Glutaredoxin"/>
    <property type="match status" value="1"/>
</dbReference>
<evidence type="ECO:0000313" key="3">
    <source>
        <dbReference type="Proteomes" id="UP000190065"/>
    </source>
</evidence>
<accession>A0A1T4LE14</accession>
<dbReference type="eggNOG" id="COG0526">
    <property type="taxonomic scope" value="Bacteria"/>
</dbReference>
<dbReference type="Proteomes" id="UP000190065">
    <property type="component" value="Unassembled WGS sequence"/>
</dbReference>
<dbReference type="PROSITE" id="PS51257">
    <property type="entry name" value="PROKAR_LIPOPROTEIN"/>
    <property type="match status" value="1"/>
</dbReference>
<feature type="domain" description="DUF4369" evidence="1">
    <location>
        <begin position="25"/>
        <end position="115"/>
    </location>
</feature>
<organism evidence="2 3">
    <name type="scientific">Segatella oulorum</name>
    <dbReference type="NCBI Taxonomy" id="28136"/>
    <lineage>
        <taxon>Bacteria</taxon>
        <taxon>Pseudomonadati</taxon>
        <taxon>Bacteroidota</taxon>
        <taxon>Bacteroidia</taxon>
        <taxon>Bacteroidales</taxon>
        <taxon>Prevotellaceae</taxon>
        <taxon>Segatella</taxon>
    </lineage>
</organism>
<proteinExistence type="predicted"/>
<dbReference type="EMBL" id="FUXK01000003">
    <property type="protein sequence ID" value="SJZ52890.1"/>
    <property type="molecule type" value="Genomic_DNA"/>
</dbReference>
<dbReference type="RefSeq" id="WP_025069861.1">
    <property type="nucleotide sequence ID" value="NZ_FUXK01000003.1"/>
</dbReference>
<dbReference type="InterPro" id="IPR025380">
    <property type="entry name" value="DUF4369"/>
</dbReference>
<dbReference type="STRING" id="28136.SAMN02745202_00400"/>
<evidence type="ECO:0000313" key="2">
    <source>
        <dbReference type="EMBL" id="SJZ52890.1"/>
    </source>
</evidence>
<evidence type="ECO:0000259" key="1">
    <source>
        <dbReference type="Pfam" id="PF14289"/>
    </source>
</evidence>
<sequence>MKQIYILILLILGFVSCSTDKKHFSFDGRLTNINQGEFYVYALDDASAGLDTVKVEAGRFSYEMPCTKPSILMLVFPNFSEQPIFAEPGKSVDVKGDASHLKELEVTGSKTNELMNKFRQQIANASPPEMERYAAQFIADHPESPVGAYLVTKYFIKTPRANYNKALSLINMLLKAQPEYGYLRLLQGQLKSLAALEKGTLPNFSARDINGKAIDVKALRTAPVAVLYTWATWNYDYNMLNSRLNDSYQRANGQLKVVGFNLDASRSDCRRSLESQSIAWPTVNDQQLFNSPTLQLLGLNTVPDNLVLQRGRIVAHGLSIEQLMKKVDELLPKTAP</sequence>
<dbReference type="Pfam" id="PF14289">
    <property type="entry name" value="DUF4369"/>
    <property type="match status" value="1"/>
</dbReference>
<reference evidence="2 3" key="1">
    <citation type="submission" date="2017-02" db="EMBL/GenBank/DDBJ databases">
        <authorList>
            <person name="Peterson S.W."/>
        </authorList>
    </citation>
    <scope>NUCLEOTIDE SEQUENCE [LARGE SCALE GENOMIC DNA]</scope>
    <source>
        <strain evidence="2 3">ATCC 43324</strain>
    </source>
</reference>